<evidence type="ECO:0000259" key="4">
    <source>
        <dbReference type="Pfam" id="PF21302"/>
    </source>
</evidence>
<feature type="domain" description="23S rRNA (guanine(745)-N(1))-methyltransferase N-terminal" evidence="4">
    <location>
        <begin position="14"/>
        <end position="49"/>
    </location>
</feature>
<dbReference type="SUPFAM" id="SSF53335">
    <property type="entry name" value="S-adenosyl-L-methionine-dependent methyltransferases"/>
    <property type="match status" value="1"/>
</dbReference>
<dbReference type="InterPro" id="IPR016718">
    <property type="entry name" value="rRNA_m1G-MeTrfase_A_prd"/>
</dbReference>
<accession>A0A415E1P3</accession>
<dbReference type="GO" id="GO:0032259">
    <property type="term" value="P:methylation"/>
    <property type="evidence" value="ECO:0007669"/>
    <property type="project" value="UniProtKB-KW"/>
</dbReference>
<dbReference type="RefSeq" id="WP_067534963.1">
    <property type="nucleotide sequence ID" value="NZ_AP025567.1"/>
</dbReference>
<dbReference type="AlphaFoldDB" id="A0A415E1P3"/>
<dbReference type="Proteomes" id="UP000284841">
    <property type="component" value="Unassembled WGS sequence"/>
</dbReference>
<keyword evidence="1" id="KW-0862">Zinc</keyword>
<keyword evidence="5" id="KW-0489">Methyltransferase</keyword>
<evidence type="ECO:0000256" key="1">
    <source>
        <dbReference type="PIRSR" id="PIRSR018249-1"/>
    </source>
</evidence>
<feature type="binding site" evidence="1">
    <location>
        <position position="19"/>
    </location>
    <ligand>
        <name>Zn(2+)</name>
        <dbReference type="ChEBI" id="CHEBI:29105"/>
    </ligand>
</feature>
<dbReference type="CDD" id="cd02440">
    <property type="entry name" value="AdoMet_MTases"/>
    <property type="match status" value="1"/>
</dbReference>
<gene>
    <name evidence="5" type="ORF">DW099_12845</name>
</gene>
<dbReference type="Pfam" id="PF13649">
    <property type="entry name" value="Methyltransf_25"/>
    <property type="match status" value="1"/>
</dbReference>
<sequence>MNKVDKFYEVKNLLQCPICGKKVRFHAGGLVCKREHRFDISTKGYVNLLQSSKPLKGYDLGFFESRQRFFQAGYYDHIAEAVISAVLSHHPLEVVLDAGCGEGFYSRALCQRTEAQVLAFDIASDAVKVAARSPALVKWLVADITHIPVKDGLVDCILDVFTPANYGEFGRVLKEDGIVVKVVPGDHHLKELREAARNQIRKKEYANDEVLDYFADHFEVVSSVTATKTMTIAADDLKDLIQMTPLLFDVDKAAVDISKIREITVEGEVLVGRRK</sequence>
<feature type="domain" description="Methyltransferase" evidence="3">
    <location>
        <begin position="95"/>
        <end position="176"/>
    </location>
</feature>
<dbReference type="Pfam" id="PF21302">
    <property type="entry name" value="Zn_ribbon_RlmA"/>
    <property type="match status" value="1"/>
</dbReference>
<dbReference type="GO" id="GO:0008168">
    <property type="term" value="F:methyltransferase activity"/>
    <property type="evidence" value="ECO:0007669"/>
    <property type="project" value="UniProtKB-KW"/>
</dbReference>
<name>A0A415E1P3_9FIRM</name>
<dbReference type="InterPro" id="IPR041698">
    <property type="entry name" value="Methyltransf_25"/>
</dbReference>
<keyword evidence="6" id="KW-1185">Reference proteome</keyword>
<evidence type="ECO:0000313" key="5">
    <source>
        <dbReference type="EMBL" id="RHJ87572.1"/>
    </source>
</evidence>
<feature type="binding site" evidence="1">
    <location>
        <position position="36"/>
    </location>
    <ligand>
        <name>Zn(2+)</name>
        <dbReference type="ChEBI" id="CHEBI:29105"/>
    </ligand>
</feature>
<evidence type="ECO:0000259" key="3">
    <source>
        <dbReference type="Pfam" id="PF13649"/>
    </source>
</evidence>
<feature type="binding site" evidence="2">
    <location>
        <begin position="102"/>
        <end position="103"/>
    </location>
    <ligand>
        <name>S-adenosyl-L-methionine</name>
        <dbReference type="ChEBI" id="CHEBI:59789"/>
    </ligand>
</feature>
<dbReference type="InterPro" id="IPR029063">
    <property type="entry name" value="SAM-dependent_MTases_sf"/>
</dbReference>
<feature type="binding site" evidence="2">
    <location>
        <position position="188"/>
    </location>
    <ligand>
        <name>S-adenosyl-L-methionine</name>
        <dbReference type="ChEBI" id="CHEBI:59789"/>
    </ligand>
</feature>
<dbReference type="STRING" id="1776384.GCA_900086585_01141"/>
<keyword evidence="1" id="KW-0479">Metal-binding</keyword>
<protein>
    <submittedName>
        <fullName evidence="5">Methyltransferase domain-containing protein</fullName>
    </submittedName>
</protein>
<feature type="binding site" evidence="1">
    <location>
        <position position="32"/>
    </location>
    <ligand>
        <name>Zn(2+)</name>
        <dbReference type="ChEBI" id="CHEBI:29105"/>
    </ligand>
</feature>
<evidence type="ECO:0000313" key="6">
    <source>
        <dbReference type="Proteomes" id="UP000284841"/>
    </source>
</evidence>
<organism evidence="5 6">
    <name type="scientific">Emergencia timonensis</name>
    <dbReference type="NCBI Taxonomy" id="1776384"/>
    <lineage>
        <taxon>Bacteria</taxon>
        <taxon>Bacillati</taxon>
        <taxon>Bacillota</taxon>
        <taxon>Clostridia</taxon>
        <taxon>Peptostreptococcales</taxon>
        <taxon>Anaerovoracaceae</taxon>
        <taxon>Emergencia</taxon>
    </lineage>
</organism>
<comment type="caution">
    <text evidence="5">The sequence shown here is derived from an EMBL/GenBank/DDBJ whole genome shotgun (WGS) entry which is preliminary data.</text>
</comment>
<dbReference type="Gene3D" id="3.40.50.150">
    <property type="entry name" value="Vaccinia Virus protein VP39"/>
    <property type="match status" value="1"/>
</dbReference>
<reference evidence="5 6" key="1">
    <citation type="submission" date="2018-08" db="EMBL/GenBank/DDBJ databases">
        <title>A genome reference for cultivated species of the human gut microbiota.</title>
        <authorList>
            <person name="Zou Y."/>
            <person name="Xue W."/>
            <person name="Luo G."/>
        </authorList>
    </citation>
    <scope>NUCLEOTIDE SEQUENCE [LARGE SCALE GENOMIC DNA]</scope>
    <source>
        <strain evidence="5 6">AM07-24</strain>
    </source>
</reference>
<keyword evidence="2" id="KW-0949">S-adenosyl-L-methionine</keyword>
<keyword evidence="5" id="KW-0808">Transferase</keyword>
<dbReference type="InterPro" id="IPR048647">
    <property type="entry name" value="RlmA_N"/>
</dbReference>
<evidence type="ECO:0000256" key="2">
    <source>
        <dbReference type="PIRSR" id="PIRSR018249-2"/>
    </source>
</evidence>
<dbReference type="OrthoDB" id="5522265at2"/>
<dbReference type="GO" id="GO:0046872">
    <property type="term" value="F:metal ion binding"/>
    <property type="evidence" value="ECO:0007669"/>
    <property type="project" value="UniProtKB-KW"/>
</dbReference>
<proteinExistence type="predicted"/>
<feature type="binding site" evidence="2">
    <location>
        <position position="75"/>
    </location>
    <ligand>
        <name>S-adenosyl-L-methionine</name>
        <dbReference type="ChEBI" id="CHEBI:59789"/>
    </ligand>
</feature>
<dbReference type="PIRSF" id="PIRSF018249">
    <property type="entry name" value="MyrA_prd"/>
    <property type="match status" value="1"/>
</dbReference>
<dbReference type="EMBL" id="QRMS01000003">
    <property type="protein sequence ID" value="RHJ87572.1"/>
    <property type="molecule type" value="Genomic_DNA"/>
</dbReference>
<dbReference type="GeneID" id="83003527"/>
<feature type="binding site" evidence="1">
    <location>
        <position position="16"/>
    </location>
    <ligand>
        <name>Zn(2+)</name>
        <dbReference type="ChEBI" id="CHEBI:29105"/>
    </ligand>
</feature>